<dbReference type="SUPFAM" id="SSF53335">
    <property type="entry name" value="S-adenosyl-L-methionine-dependent methyltransferases"/>
    <property type="match status" value="1"/>
</dbReference>
<reference evidence="1" key="1">
    <citation type="journal article" date="2014" name="Int. J. Syst. Evol. Microbiol.">
        <title>Complete genome sequence of Corynebacterium casei LMG S-19264T (=DSM 44701T), isolated from a smear-ripened cheese.</title>
        <authorList>
            <consortium name="US DOE Joint Genome Institute (JGI-PGF)"/>
            <person name="Walter F."/>
            <person name="Albersmeier A."/>
            <person name="Kalinowski J."/>
            <person name="Ruckert C."/>
        </authorList>
    </citation>
    <scope>NUCLEOTIDE SEQUENCE</scope>
    <source>
        <strain evidence="1">KCTC 12113</strain>
    </source>
</reference>
<reference evidence="1" key="2">
    <citation type="submission" date="2020-09" db="EMBL/GenBank/DDBJ databases">
        <authorList>
            <person name="Sun Q."/>
            <person name="Kim S."/>
        </authorList>
    </citation>
    <scope>NUCLEOTIDE SEQUENCE</scope>
    <source>
        <strain evidence="1">KCTC 12113</strain>
    </source>
</reference>
<accession>A0A918MHR2</accession>
<dbReference type="EMBL" id="BMWP01000005">
    <property type="protein sequence ID" value="GGW26773.1"/>
    <property type="molecule type" value="Genomic_DNA"/>
</dbReference>
<evidence type="ECO:0000313" key="1">
    <source>
        <dbReference type="EMBL" id="GGW26773.1"/>
    </source>
</evidence>
<protein>
    <submittedName>
        <fullName evidence="1">Uncharacterized protein</fullName>
    </submittedName>
</protein>
<proteinExistence type="predicted"/>
<evidence type="ECO:0000313" key="2">
    <source>
        <dbReference type="Proteomes" id="UP000634668"/>
    </source>
</evidence>
<dbReference type="Gene3D" id="3.40.50.150">
    <property type="entry name" value="Vaccinia Virus protein VP39"/>
    <property type="match status" value="1"/>
</dbReference>
<organism evidence="1 2">
    <name type="scientific">Arenibacter certesii</name>
    <dbReference type="NCBI Taxonomy" id="228955"/>
    <lineage>
        <taxon>Bacteria</taxon>
        <taxon>Pseudomonadati</taxon>
        <taxon>Bacteroidota</taxon>
        <taxon>Flavobacteriia</taxon>
        <taxon>Flavobacteriales</taxon>
        <taxon>Flavobacteriaceae</taxon>
        <taxon>Arenibacter</taxon>
    </lineage>
</organism>
<keyword evidence="2" id="KW-1185">Reference proteome</keyword>
<sequence length="126" mass="14519">MDISEKSVAKSQEKINSQSVNEVVQIHHSDSVAFLGDFEEQVDFIYLDSYDYDDDPEVQIKSQVHHLNEFVAIEDNLHDNSIVLIDDCDLPNGGKGKLVAAYMLKKEWKILLNEYQILLVRKNFSF</sequence>
<dbReference type="Proteomes" id="UP000634668">
    <property type="component" value="Unassembled WGS sequence"/>
</dbReference>
<dbReference type="InterPro" id="IPR029063">
    <property type="entry name" value="SAM-dependent_MTases_sf"/>
</dbReference>
<name>A0A918MHR2_9FLAO</name>
<gene>
    <name evidence="1" type="ORF">GCM10007383_10040</name>
</gene>
<dbReference type="AlphaFoldDB" id="A0A918MHR2"/>
<comment type="caution">
    <text evidence="1">The sequence shown here is derived from an EMBL/GenBank/DDBJ whole genome shotgun (WGS) entry which is preliminary data.</text>
</comment>
<dbReference type="RefSeq" id="WP_026812132.1">
    <property type="nucleotide sequence ID" value="NZ_BMWP01000005.1"/>
</dbReference>